<dbReference type="eggNOG" id="COG1178">
    <property type="taxonomic scope" value="Bacteria"/>
</dbReference>
<feature type="transmembrane region" description="Helical" evidence="8">
    <location>
        <begin position="135"/>
        <end position="157"/>
    </location>
</feature>
<proteinExistence type="inferred from homology"/>
<dbReference type="HOGENOM" id="CLU_021838_2_0_6"/>
<sequence>MSTACCATALATQAVFQRFLNRRRNMNTLSTTHNTSRFRWHTLTAQVPMGIALASLLVLVGLPLLFVLLQVIFPELTRGSLANAFSPLLHNLADPELLALTGNSVRLGIAVVIVSALIAVPLGVLRALTRLPGAAWWDVLLLVPFMIPPYIAALAWVMTLQTNGFSQQLLGVAGDGLVFSFSGIVLVMAFNIFPVIYFAVSRTLSAVGGRYAAVAQVCGATPWTAFWRITLPLSLPGLAAGLLLAFALSIEEFGTPATLGPAIGFEVLVTGIHRRFSDWPLDMPGAAVLSLVLVLLALLAFWLQHWLLNRRSYVSLTGKPAPFEKADLGPWRWPVLALFALMVFLAVGVPLLAVLATASTDTLSGGLQWSNLSTRHFTALFANQDGALAALATSLSLATGTALLTGILGALIAYLVVRSSIKGKSWLDFLSLLPNTLPAIVIAVGLILAWNQPFWPVNVYNTSLMLLLAYSCLLLPYPVRYTGASLRQLGDNLEAAARVCGAGFTQSFIRIVLPLIAPSLLVAMLMVFAIASRELVASLMVTPAGAQTVSTFVFGQFEQGSPGVGMAMSLVAILTTTVLLVGLTGVGRRRLPGVG</sequence>
<keyword evidence="5 8" id="KW-0812">Transmembrane</keyword>
<feature type="transmembrane region" description="Helical" evidence="8">
    <location>
        <begin position="564"/>
        <end position="586"/>
    </location>
</feature>
<dbReference type="GO" id="GO:0055085">
    <property type="term" value="P:transmembrane transport"/>
    <property type="evidence" value="ECO:0007669"/>
    <property type="project" value="InterPro"/>
</dbReference>
<feature type="transmembrane region" description="Helical" evidence="8">
    <location>
        <begin position="387"/>
        <end position="417"/>
    </location>
</feature>
<reference evidence="10 11" key="1">
    <citation type="journal article" date="2008" name="J. Bacteriol.">
        <title>Insights into plant cell wall degradation from the genome sequence of the soil bacterium Cellvibrio japonicus.</title>
        <authorList>
            <person name="Deboy R.T."/>
            <person name="Mongodin E.F."/>
            <person name="Fouts D.E."/>
            <person name="Tailford L.E."/>
            <person name="Khouri H."/>
            <person name="Emerson J.B."/>
            <person name="Mohamoud Y."/>
            <person name="Watkins K."/>
            <person name="Henrissat B."/>
            <person name="Gilbert H.J."/>
            <person name="Nelson K.E."/>
        </authorList>
    </citation>
    <scope>NUCLEOTIDE SEQUENCE [LARGE SCALE GENOMIC DNA]</scope>
    <source>
        <strain evidence="10 11">Ueda107</strain>
    </source>
</reference>
<name>B3PE80_CELJU</name>
<dbReference type="CDD" id="cd06261">
    <property type="entry name" value="TM_PBP2"/>
    <property type="match status" value="2"/>
</dbReference>
<feature type="transmembrane region" description="Helical" evidence="8">
    <location>
        <begin position="283"/>
        <end position="303"/>
    </location>
</feature>
<keyword evidence="6 8" id="KW-1133">Transmembrane helix</keyword>
<dbReference type="GO" id="GO:0005886">
    <property type="term" value="C:plasma membrane"/>
    <property type="evidence" value="ECO:0007669"/>
    <property type="project" value="UniProtKB-SubCell"/>
</dbReference>
<keyword evidence="3" id="KW-1003">Cell membrane</keyword>
<dbReference type="Proteomes" id="UP000001036">
    <property type="component" value="Chromosome"/>
</dbReference>
<feature type="transmembrane region" description="Helical" evidence="8">
    <location>
        <begin position="511"/>
        <end position="531"/>
    </location>
</feature>
<evidence type="ECO:0000256" key="7">
    <source>
        <dbReference type="ARBA" id="ARBA00023136"/>
    </source>
</evidence>
<keyword evidence="7 8" id="KW-0472">Membrane</keyword>
<dbReference type="PROSITE" id="PS50928">
    <property type="entry name" value="ABC_TM1"/>
    <property type="match status" value="2"/>
</dbReference>
<dbReference type="SUPFAM" id="SSF161098">
    <property type="entry name" value="MetI-like"/>
    <property type="match status" value="2"/>
</dbReference>
<protein>
    <submittedName>
        <fullName evidence="10">ABC transporter permease protein</fullName>
    </submittedName>
</protein>
<organism evidence="10 11">
    <name type="scientific">Cellvibrio japonicus (strain Ueda107)</name>
    <name type="common">Pseudomonas fluorescens subsp. cellulosa</name>
    <dbReference type="NCBI Taxonomy" id="498211"/>
    <lineage>
        <taxon>Bacteria</taxon>
        <taxon>Pseudomonadati</taxon>
        <taxon>Pseudomonadota</taxon>
        <taxon>Gammaproteobacteria</taxon>
        <taxon>Cellvibrionales</taxon>
        <taxon>Cellvibrionaceae</taxon>
        <taxon>Cellvibrio</taxon>
    </lineage>
</organism>
<evidence type="ECO:0000313" key="11">
    <source>
        <dbReference type="Proteomes" id="UP000001036"/>
    </source>
</evidence>
<dbReference type="InterPro" id="IPR000515">
    <property type="entry name" value="MetI-like"/>
</dbReference>
<keyword evidence="4" id="KW-0997">Cell inner membrane</keyword>
<dbReference type="Gene3D" id="1.10.3720.10">
    <property type="entry name" value="MetI-like"/>
    <property type="match status" value="2"/>
</dbReference>
<feature type="transmembrane region" description="Helical" evidence="8">
    <location>
        <begin position="229"/>
        <end position="250"/>
    </location>
</feature>
<evidence type="ECO:0000256" key="1">
    <source>
        <dbReference type="ARBA" id="ARBA00004429"/>
    </source>
</evidence>
<evidence type="ECO:0000259" key="9">
    <source>
        <dbReference type="PROSITE" id="PS50928"/>
    </source>
</evidence>
<keyword evidence="11" id="KW-1185">Reference proteome</keyword>
<feature type="transmembrane region" description="Helical" evidence="8">
    <location>
        <begin position="47"/>
        <end position="73"/>
    </location>
</feature>
<dbReference type="Pfam" id="PF00528">
    <property type="entry name" value="BPD_transp_1"/>
    <property type="match status" value="2"/>
</dbReference>
<evidence type="ECO:0000256" key="4">
    <source>
        <dbReference type="ARBA" id="ARBA00022519"/>
    </source>
</evidence>
<gene>
    <name evidence="10" type="primary">afuB_2</name>
    <name evidence="10" type="ordered locus">CJA_1590</name>
</gene>
<feature type="domain" description="ABC transmembrane type-1" evidence="9">
    <location>
        <begin position="391"/>
        <end position="585"/>
    </location>
</feature>
<feature type="transmembrane region" description="Helical" evidence="8">
    <location>
        <begin position="429"/>
        <end position="450"/>
    </location>
</feature>
<feature type="transmembrane region" description="Helical" evidence="8">
    <location>
        <begin position="177"/>
        <end position="200"/>
    </location>
</feature>
<dbReference type="InterPro" id="IPR035906">
    <property type="entry name" value="MetI-like_sf"/>
</dbReference>
<dbReference type="KEGG" id="cja:CJA_1590"/>
<evidence type="ECO:0000313" key="10">
    <source>
        <dbReference type="EMBL" id="ACE84202.1"/>
    </source>
</evidence>
<evidence type="ECO:0000256" key="3">
    <source>
        <dbReference type="ARBA" id="ARBA00022475"/>
    </source>
</evidence>
<accession>B3PE80</accession>
<dbReference type="PANTHER" id="PTHR43357:SF3">
    <property type="entry name" value="FE(3+)-TRANSPORT SYSTEM PERMEASE PROTEIN FBPB 2"/>
    <property type="match status" value="1"/>
</dbReference>
<keyword evidence="2 8" id="KW-0813">Transport</keyword>
<feature type="domain" description="ABC transmembrane type-1" evidence="9">
    <location>
        <begin position="101"/>
        <end position="304"/>
    </location>
</feature>
<dbReference type="PANTHER" id="PTHR43357">
    <property type="entry name" value="INNER MEMBRANE ABC TRANSPORTER PERMEASE PROTEIN YDCV"/>
    <property type="match status" value="1"/>
</dbReference>
<dbReference type="STRING" id="498211.CJA_1590"/>
<dbReference type="AlphaFoldDB" id="B3PE80"/>
<comment type="subcellular location">
    <subcellularLocation>
        <location evidence="1">Cell inner membrane</location>
        <topology evidence="1">Multi-pass membrane protein</topology>
    </subcellularLocation>
    <subcellularLocation>
        <location evidence="8">Cell membrane</location>
        <topology evidence="8">Multi-pass membrane protein</topology>
    </subcellularLocation>
</comment>
<feature type="transmembrane region" description="Helical" evidence="8">
    <location>
        <begin position="462"/>
        <end position="479"/>
    </location>
</feature>
<evidence type="ECO:0000256" key="5">
    <source>
        <dbReference type="ARBA" id="ARBA00022692"/>
    </source>
</evidence>
<feature type="transmembrane region" description="Helical" evidence="8">
    <location>
        <begin position="335"/>
        <end position="358"/>
    </location>
</feature>
<feature type="transmembrane region" description="Helical" evidence="8">
    <location>
        <begin position="107"/>
        <end position="128"/>
    </location>
</feature>
<comment type="similarity">
    <text evidence="8">Belongs to the binding-protein-dependent transport system permease family.</text>
</comment>
<dbReference type="EMBL" id="CP000934">
    <property type="protein sequence ID" value="ACE84202.1"/>
    <property type="molecule type" value="Genomic_DNA"/>
</dbReference>
<evidence type="ECO:0000256" key="8">
    <source>
        <dbReference type="RuleBase" id="RU363032"/>
    </source>
</evidence>
<evidence type="ECO:0000256" key="6">
    <source>
        <dbReference type="ARBA" id="ARBA00022989"/>
    </source>
</evidence>
<evidence type="ECO:0000256" key="2">
    <source>
        <dbReference type="ARBA" id="ARBA00022448"/>
    </source>
</evidence>